<keyword evidence="2" id="KW-1185">Reference proteome</keyword>
<gene>
    <name evidence="1" type="ORF">GPUH_LOCUS9275</name>
</gene>
<dbReference type="Proteomes" id="UP000271098">
    <property type="component" value="Unassembled WGS sequence"/>
</dbReference>
<evidence type="ECO:0000313" key="3">
    <source>
        <dbReference type="WBParaSite" id="GPUH_0000928801-mRNA-1"/>
    </source>
</evidence>
<reference evidence="3" key="1">
    <citation type="submission" date="2016-06" db="UniProtKB">
        <authorList>
            <consortium name="WormBaseParasite"/>
        </authorList>
    </citation>
    <scope>IDENTIFICATION</scope>
</reference>
<organism evidence="3">
    <name type="scientific">Gongylonema pulchrum</name>
    <dbReference type="NCBI Taxonomy" id="637853"/>
    <lineage>
        <taxon>Eukaryota</taxon>
        <taxon>Metazoa</taxon>
        <taxon>Ecdysozoa</taxon>
        <taxon>Nematoda</taxon>
        <taxon>Chromadorea</taxon>
        <taxon>Rhabditida</taxon>
        <taxon>Spirurina</taxon>
        <taxon>Spiruromorpha</taxon>
        <taxon>Spiruroidea</taxon>
        <taxon>Gongylonematidae</taxon>
        <taxon>Gongylonema</taxon>
    </lineage>
</organism>
<evidence type="ECO:0000313" key="2">
    <source>
        <dbReference type="Proteomes" id="UP000271098"/>
    </source>
</evidence>
<sequence length="67" mass="7783">MLHMTPEDWIELRRKYLTDVCVCVMGYPSRNEADRIAETVRFTLLTLLGLSATELVIEKNMVHFQPS</sequence>
<dbReference type="WBParaSite" id="GPUH_0000928801-mRNA-1">
    <property type="protein sequence ID" value="GPUH_0000928801-mRNA-1"/>
    <property type="gene ID" value="GPUH_0000928801"/>
</dbReference>
<reference evidence="1 2" key="2">
    <citation type="submission" date="2018-11" db="EMBL/GenBank/DDBJ databases">
        <authorList>
            <consortium name="Pathogen Informatics"/>
        </authorList>
    </citation>
    <scope>NUCLEOTIDE SEQUENCE [LARGE SCALE GENOMIC DNA]</scope>
</reference>
<name>A0A183DKN6_9BILA</name>
<dbReference type="AlphaFoldDB" id="A0A183DKN6"/>
<proteinExistence type="predicted"/>
<protein>
    <submittedName>
        <fullName evidence="3">DUF4279 domain-containing protein</fullName>
    </submittedName>
</protein>
<accession>A0A183DKN6</accession>
<dbReference type="EMBL" id="UYRT01029687">
    <property type="protein sequence ID" value="VDK70228.1"/>
    <property type="molecule type" value="Genomic_DNA"/>
</dbReference>
<evidence type="ECO:0000313" key="1">
    <source>
        <dbReference type="EMBL" id="VDK70228.1"/>
    </source>
</evidence>